<comment type="caution">
    <text evidence="1">The sequence shown here is derived from an EMBL/GenBank/DDBJ whole genome shotgun (WGS) entry which is preliminary data.</text>
</comment>
<organism evidence="1 2">
    <name type="scientific">Kutzneria viridogrisea</name>
    <dbReference type="NCBI Taxonomy" id="47990"/>
    <lineage>
        <taxon>Bacteria</taxon>
        <taxon>Bacillati</taxon>
        <taxon>Actinomycetota</taxon>
        <taxon>Actinomycetes</taxon>
        <taxon>Pseudonocardiales</taxon>
        <taxon>Pseudonocardiaceae</taxon>
        <taxon>Kutzneria</taxon>
    </lineage>
</organism>
<dbReference type="EMBL" id="JACJID010000006">
    <property type="protein sequence ID" value="MBA8930203.1"/>
    <property type="molecule type" value="Genomic_DNA"/>
</dbReference>
<sequence length="135" mass="15332">MDEINWETGEGLLAVDDPIEVDDAFARNEKHVGIAVVGLALNNEDLDAVAPRVVRAIESEDVETRRLGFTAAGHTARLFGVLDPRIEQALHRFRNDGIAATALDDVLQYVTFRQLPCWLQAESVRRKLRWWILRR</sequence>
<dbReference type="RefSeq" id="WP_025354772.1">
    <property type="nucleotide sequence ID" value="NZ_BAAABQ010000034.1"/>
</dbReference>
<protein>
    <submittedName>
        <fullName evidence="1">Uncharacterized protein</fullName>
    </submittedName>
</protein>
<proteinExistence type="predicted"/>
<evidence type="ECO:0000313" key="2">
    <source>
        <dbReference type="Proteomes" id="UP000517916"/>
    </source>
</evidence>
<evidence type="ECO:0000313" key="1">
    <source>
        <dbReference type="EMBL" id="MBA8930203.1"/>
    </source>
</evidence>
<gene>
    <name evidence="1" type="ORF">BC739_007436</name>
</gene>
<name>A0ABR6BTQ2_9PSEU</name>
<accession>A0ABR6BTQ2</accession>
<reference evidence="1 2" key="1">
    <citation type="submission" date="2020-08" db="EMBL/GenBank/DDBJ databases">
        <title>Genomic Encyclopedia of Archaeal and Bacterial Type Strains, Phase II (KMG-II): from individual species to whole genera.</title>
        <authorList>
            <person name="Goeker M."/>
        </authorList>
    </citation>
    <scope>NUCLEOTIDE SEQUENCE [LARGE SCALE GENOMIC DNA]</scope>
    <source>
        <strain evidence="1 2">DSM 43850</strain>
    </source>
</reference>
<dbReference type="Proteomes" id="UP000517916">
    <property type="component" value="Unassembled WGS sequence"/>
</dbReference>
<keyword evidence="2" id="KW-1185">Reference proteome</keyword>